<reference evidence="3" key="1">
    <citation type="submission" date="2023-08" db="EMBL/GenBank/DDBJ databases">
        <authorList>
            <person name="Chen Y."/>
            <person name="Shah S."/>
            <person name="Dougan E. K."/>
            <person name="Thang M."/>
            <person name="Chan C."/>
        </authorList>
    </citation>
    <scope>NUCLEOTIDE SEQUENCE</scope>
</reference>
<dbReference type="PANTHER" id="PTHR43205:SF7">
    <property type="entry name" value="PROSTAGLANDIN REDUCTASE 1"/>
    <property type="match status" value="1"/>
</dbReference>
<evidence type="ECO:0000313" key="4">
    <source>
        <dbReference type="Proteomes" id="UP001178507"/>
    </source>
</evidence>
<dbReference type="SMART" id="SM00829">
    <property type="entry name" value="PKS_ER"/>
    <property type="match status" value="1"/>
</dbReference>
<dbReference type="Proteomes" id="UP001178507">
    <property type="component" value="Unassembled WGS sequence"/>
</dbReference>
<dbReference type="InterPro" id="IPR045010">
    <property type="entry name" value="MDR_fam"/>
</dbReference>
<dbReference type="InterPro" id="IPR020843">
    <property type="entry name" value="ER"/>
</dbReference>
<accession>A0AA36IHP5</accession>
<dbReference type="PANTHER" id="PTHR43205">
    <property type="entry name" value="PROSTAGLANDIN REDUCTASE"/>
    <property type="match status" value="1"/>
</dbReference>
<dbReference type="AlphaFoldDB" id="A0AA36IHP5"/>
<evidence type="ECO:0000313" key="3">
    <source>
        <dbReference type="EMBL" id="CAJ1386907.1"/>
    </source>
</evidence>
<dbReference type="InterPro" id="IPR036291">
    <property type="entry name" value="NAD(P)-bd_dom_sf"/>
</dbReference>
<organism evidence="3 4">
    <name type="scientific">Effrenium voratum</name>
    <dbReference type="NCBI Taxonomy" id="2562239"/>
    <lineage>
        <taxon>Eukaryota</taxon>
        <taxon>Sar</taxon>
        <taxon>Alveolata</taxon>
        <taxon>Dinophyceae</taxon>
        <taxon>Suessiales</taxon>
        <taxon>Symbiodiniaceae</taxon>
        <taxon>Effrenium</taxon>
    </lineage>
</organism>
<dbReference type="InterPro" id="IPR011032">
    <property type="entry name" value="GroES-like_sf"/>
</dbReference>
<dbReference type="SUPFAM" id="SSF50129">
    <property type="entry name" value="GroES-like"/>
    <property type="match status" value="1"/>
</dbReference>
<dbReference type="CDD" id="cd05288">
    <property type="entry name" value="PGDH"/>
    <property type="match status" value="1"/>
</dbReference>
<dbReference type="EMBL" id="CAUJNA010001435">
    <property type="protein sequence ID" value="CAJ1386907.1"/>
    <property type="molecule type" value="Genomic_DNA"/>
</dbReference>
<dbReference type="Gene3D" id="3.90.180.10">
    <property type="entry name" value="Medium-chain alcohol dehydrogenases, catalytic domain"/>
    <property type="match status" value="1"/>
</dbReference>
<keyword evidence="1" id="KW-0560">Oxidoreductase</keyword>
<comment type="caution">
    <text evidence="3">The sequence shown here is derived from an EMBL/GenBank/DDBJ whole genome shotgun (WGS) entry which is preliminary data.</text>
</comment>
<protein>
    <recommendedName>
        <fullName evidence="2">Enoyl reductase (ER) domain-containing protein</fullName>
    </recommendedName>
</protein>
<dbReference type="Pfam" id="PF00107">
    <property type="entry name" value="ADH_zinc_N"/>
    <property type="match status" value="1"/>
</dbReference>
<dbReference type="InterPro" id="IPR013149">
    <property type="entry name" value="ADH-like_C"/>
</dbReference>
<proteinExistence type="predicted"/>
<evidence type="ECO:0000259" key="2">
    <source>
        <dbReference type="SMART" id="SM00829"/>
    </source>
</evidence>
<feature type="domain" description="Enoyl reductase (ER)" evidence="2">
    <location>
        <begin position="18"/>
        <end position="339"/>
    </location>
</feature>
<dbReference type="InterPro" id="IPR041694">
    <property type="entry name" value="ADH_N_2"/>
</dbReference>
<keyword evidence="4" id="KW-1185">Reference proteome</keyword>
<gene>
    <name evidence="3" type="ORF">EVOR1521_LOCUS13085</name>
</gene>
<dbReference type="Pfam" id="PF16884">
    <property type="entry name" value="ADH_N_2"/>
    <property type="match status" value="1"/>
</dbReference>
<dbReference type="Gene3D" id="3.40.50.720">
    <property type="entry name" value="NAD(P)-binding Rossmann-like Domain"/>
    <property type="match status" value="1"/>
</dbReference>
<dbReference type="FunFam" id="3.40.50.720:FF:000121">
    <property type="entry name" value="Prostaglandin reductase 2"/>
    <property type="match status" value="1"/>
</dbReference>
<dbReference type="GO" id="GO:0016628">
    <property type="term" value="F:oxidoreductase activity, acting on the CH-CH group of donors, NAD or NADP as acceptor"/>
    <property type="evidence" value="ECO:0007669"/>
    <property type="project" value="InterPro"/>
</dbReference>
<name>A0AA36IHP5_9DINO</name>
<sequence length="347" mass="37388">MANREWIFKQRPGPEGFKASDLELRECPVPSCGENQVLLATHLMSMDPTMRNAMAGEDGAARTGGSAYWAFMNWTPGKVVEWTIAGVVLESKAEGFAKGEVVVTSAPWREINAVEAETCRKIPEGVAPSAAFSCLELTAKTGFCGVKFVARPKAGDVAYVSGAAGATGLVACHTFKNLGCRVIGSAGTKEKVEMLQAQGFEAFNYKEEPVLAALKRIAPDGLNVCFDNVGGETLEAMLDMLNDGGSVALCGAISQYDLRPEARSGVRNLFQAVAKKLRIEGFLLFQFTPEELQDCRDTMLSWMKEGKISDCCTFVDGFENLPDGILGLFQGTNTGKMLVRVPVDSKL</sequence>
<dbReference type="SUPFAM" id="SSF51735">
    <property type="entry name" value="NAD(P)-binding Rossmann-fold domains"/>
    <property type="match status" value="1"/>
</dbReference>
<evidence type="ECO:0000256" key="1">
    <source>
        <dbReference type="ARBA" id="ARBA00023002"/>
    </source>
</evidence>